<dbReference type="InterPro" id="IPR002882">
    <property type="entry name" value="CofD"/>
</dbReference>
<protein>
    <recommendedName>
        <fullName evidence="2">Putative gluconeogenesis factor</fullName>
    </recommendedName>
</protein>
<evidence type="ECO:0000313" key="4">
    <source>
        <dbReference type="Proteomes" id="UP001596072"/>
    </source>
</evidence>
<keyword evidence="4" id="KW-1185">Reference proteome</keyword>
<dbReference type="Pfam" id="PF01933">
    <property type="entry name" value="CofD"/>
    <property type="match status" value="1"/>
</dbReference>
<dbReference type="SUPFAM" id="SSF142338">
    <property type="entry name" value="CofD-like"/>
    <property type="match status" value="1"/>
</dbReference>
<name>A0ABW0ZL74_9ACTN</name>
<proteinExistence type="inferred from homology"/>
<reference evidence="4" key="1">
    <citation type="journal article" date="2019" name="Int. J. Syst. Evol. Microbiol.">
        <title>The Global Catalogue of Microorganisms (GCM) 10K type strain sequencing project: providing services to taxonomists for standard genome sequencing and annotation.</title>
        <authorList>
            <consortium name="The Broad Institute Genomics Platform"/>
            <consortium name="The Broad Institute Genome Sequencing Center for Infectious Disease"/>
            <person name="Wu L."/>
            <person name="Ma J."/>
        </authorList>
    </citation>
    <scope>NUCLEOTIDE SEQUENCE [LARGE SCALE GENOMIC DNA]</scope>
    <source>
        <strain evidence="4">YIM 94188</strain>
    </source>
</reference>
<dbReference type="NCBIfam" id="TIGR01826">
    <property type="entry name" value="CofD_related"/>
    <property type="match status" value="1"/>
</dbReference>
<comment type="function">
    <text evidence="2">Required for morphogenesis under gluconeogenic growth conditions.</text>
</comment>
<evidence type="ECO:0000256" key="2">
    <source>
        <dbReference type="HAMAP-Rule" id="MF_00973"/>
    </source>
</evidence>
<dbReference type="CDD" id="cd07187">
    <property type="entry name" value="YvcK_like"/>
    <property type="match status" value="1"/>
</dbReference>
<evidence type="ECO:0000256" key="1">
    <source>
        <dbReference type="ARBA" id="ARBA00022490"/>
    </source>
</evidence>
<organism evidence="3 4">
    <name type="scientific">Nocardioides vastitatis</name>
    <dbReference type="NCBI Taxonomy" id="2568655"/>
    <lineage>
        <taxon>Bacteria</taxon>
        <taxon>Bacillati</taxon>
        <taxon>Actinomycetota</taxon>
        <taxon>Actinomycetes</taxon>
        <taxon>Propionibacteriales</taxon>
        <taxon>Nocardioidaceae</taxon>
        <taxon>Nocardioides</taxon>
    </lineage>
</organism>
<dbReference type="EMBL" id="JBHSNS010000006">
    <property type="protein sequence ID" value="MFC5729828.1"/>
    <property type="molecule type" value="Genomic_DNA"/>
</dbReference>
<dbReference type="PANTHER" id="PTHR30135:SF3">
    <property type="entry name" value="GLUCONEOGENESIS FACTOR-RELATED"/>
    <property type="match status" value="1"/>
</dbReference>
<comment type="similarity">
    <text evidence="2">Belongs to the gluconeogenesis factor family.</text>
</comment>
<comment type="subcellular location">
    <subcellularLocation>
        <location evidence="2">Cytoplasm</location>
    </subcellularLocation>
</comment>
<dbReference type="InterPro" id="IPR010119">
    <property type="entry name" value="Gluconeogen_factor"/>
</dbReference>
<accession>A0ABW0ZL74</accession>
<comment type="caution">
    <text evidence="3">The sequence shown here is derived from an EMBL/GenBank/DDBJ whole genome shotgun (WGS) entry which is preliminary data.</text>
</comment>
<dbReference type="InterPro" id="IPR038136">
    <property type="entry name" value="CofD-like_dom_sf"/>
</dbReference>
<keyword evidence="1 2" id="KW-0963">Cytoplasm</keyword>
<dbReference type="Proteomes" id="UP001596072">
    <property type="component" value="Unassembled WGS sequence"/>
</dbReference>
<dbReference type="RefSeq" id="WP_206056107.1">
    <property type="nucleotide sequence ID" value="NZ_JBHSNS010000006.1"/>
</dbReference>
<sequence>MSRSRASAQRAQAVVALGGGHGLHASLSALRNLVDDLTVDSLTAVVTVADNGGSSGRLRGEFGVLPPGDLRMALAALCGEDDWGVTWARVLQHRFEGDGEMRGHVIGNLLIVGLWELLGDHVDALDWVGRLLGAKGRVLPMALTPMDITADVRGLVPSDPEALTRVRGQVEVATTGGVIASVALDPPEPEVSPVVVDAIAEADWAVLGPGSWFTSVLPHLLVPQLRQALVETDARLVVVLNLAEQAGETGGFGASDHLAVLAEHAPDLAIHTVLADRECVAEELDDLEETVAALGANLVVDDVAMGDGSPRHDPVKLAAAYARIFAG</sequence>
<evidence type="ECO:0000313" key="3">
    <source>
        <dbReference type="EMBL" id="MFC5729828.1"/>
    </source>
</evidence>
<gene>
    <name evidence="3" type="primary">yvcK</name>
    <name evidence="3" type="ORF">ACFPQB_12950</name>
</gene>
<dbReference type="PANTHER" id="PTHR30135">
    <property type="entry name" value="UNCHARACTERIZED PROTEIN YVCK-RELATED"/>
    <property type="match status" value="1"/>
</dbReference>
<dbReference type="HAMAP" id="MF_00973">
    <property type="entry name" value="Gluconeogen_factor"/>
    <property type="match status" value="1"/>
</dbReference>
<dbReference type="Gene3D" id="3.40.50.10680">
    <property type="entry name" value="CofD-like domains"/>
    <property type="match status" value="1"/>
</dbReference>